<evidence type="ECO:0000256" key="4">
    <source>
        <dbReference type="ARBA" id="ARBA00010561"/>
    </source>
</evidence>
<comment type="catalytic activity">
    <reaction evidence="18 19">
        <text>alpha-ribazole 5'-phosphate + adenosylcob(III)inamide-GDP = adenosylcob(III)alamin 5'-phosphate + GMP + H(+)</text>
        <dbReference type="Rhea" id="RHEA:23560"/>
        <dbReference type="ChEBI" id="CHEBI:15378"/>
        <dbReference type="ChEBI" id="CHEBI:57918"/>
        <dbReference type="ChEBI" id="CHEBI:58115"/>
        <dbReference type="ChEBI" id="CHEBI:60487"/>
        <dbReference type="ChEBI" id="CHEBI:60493"/>
        <dbReference type="EC" id="2.7.8.26"/>
    </reaction>
</comment>
<evidence type="ECO:0000256" key="17">
    <source>
        <dbReference type="ARBA" id="ARBA00048623"/>
    </source>
</evidence>
<comment type="similarity">
    <text evidence="4 19">Belongs to the CobS family.</text>
</comment>
<evidence type="ECO:0000256" key="14">
    <source>
        <dbReference type="ARBA" id="ARBA00025228"/>
    </source>
</evidence>
<evidence type="ECO:0000256" key="10">
    <source>
        <dbReference type="ARBA" id="ARBA00022692"/>
    </source>
</evidence>
<keyword evidence="10 19" id="KW-0812">Transmembrane</keyword>
<comment type="cofactor">
    <cofactor evidence="1 19">
        <name>Mg(2+)</name>
        <dbReference type="ChEBI" id="CHEBI:18420"/>
    </cofactor>
</comment>
<dbReference type="Pfam" id="PF02654">
    <property type="entry name" value="CobS"/>
    <property type="match status" value="1"/>
</dbReference>
<evidence type="ECO:0000256" key="13">
    <source>
        <dbReference type="ARBA" id="ARBA00023136"/>
    </source>
</evidence>
<feature type="transmembrane region" description="Helical" evidence="19">
    <location>
        <begin position="45"/>
        <end position="69"/>
    </location>
</feature>
<evidence type="ECO:0000256" key="19">
    <source>
        <dbReference type="HAMAP-Rule" id="MF_00719"/>
    </source>
</evidence>
<dbReference type="InterPro" id="IPR003805">
    <property type="entry name" value="CobS"/>
</dbReference>
<dbReference type="GO" id="GO:0008818">
    <property type="term" value="F:cobalamin 5'-phosphate synthase activity"/>
    <property type="evidence" value="ECO:0007669"/>
    <property type="project" value="UniProtKB-UniRule"/>
</dbReference>
<feature type="transmembrane region" description="Helical" evidence="19">
    <location>
        <begin position="199"/>
        <end position="217"/>
    </location>
</feature>
<keyword evidence="12 19" id="KW-1133">Transmembrane helix</keyword>
<dbReference type="RefSeq" id="WP_296952432.1">
    <property type="nucleotide sequence ID" value="NZ_LT599021.1"/>
</dbReference>
<comment type="subcellular location">
    <subcellularLocation>
        <location evidence="2 19">Cell membrane</location>
        <topology evidence="2 19">Multi-pass membrane protein</topology>
    </subcellularLocation>
</comment>
<keyword evidence="7 19" id="KW-1003">Cell membrane</keyword>
<protein>
    <recommendedName>
        <fullName evidence="6 19">Adenosylcobinamide-GDP ribazoletransferase</fullName>
        <ecNumber evidence="5 19">2.7.8.26</ecNumber>
    </recommendedName>
    <alternativeName>
        <fullName evidence="16 19">Cobalamin synthase</fullName>
    </alternativeName>
    <alternativeName>
        <fullName evidence="15 19">Cobalamin-5'-phosphate synthase</fullName>
    </alternativeName>
</protein>
<comment type="pathway">
    <text evidence="3 19">Cofactor biosynthesis; adenosylcobalamin biosynthesis; adenosylcobalamin from cob(II)yrinate a,c-diamide: step 7/7.</text>
</comment>
<evidence type="ECO:0000256" key="9">
    <source>
        <dbReference type="ARBA" id="ARBA00022679"/>
    </source>
</evidence>
<feature type="transmembrane region" description="Helical" evidence="19">
    <location>
        <begin position="177"/>
        <end position="193"/>
    </location>
</feature>
<feature type="transmembrane region" description="Helical" evidence="19">
    <location>
        <begin position="229"/>
        <end position="248"/>
    </location>
</feature>
<dbReference type="HAMAP" id="MF_00719">
    <property type="entry name" value="CobS"/>
    <property type="match status" value="1"/>
</dbReference>
<feature type="transmembrane region" description="Helical" evidence="19">
    <location>
        <begin position="108"/>
        <end position="126"/>
    </location>
</feature>
<evidence type="ECO:0000256" key="15">
    <source>
        <dbReference type="ARBA" id="ARBA00032605"/>
    </source>
</evidence>
<keyword evidence="8 19" id="KW-0169">Cobalamin biosynthesis</keyword>
<dbReference type="EMBL" id="FLUL01000001">
    <property type="protein sequence ID" value="SBW08988.1"/>
    <property type="molecule type" value="Genomic_DNA"/>
</dbReference>
<organism evidence="20">
    <name type="scientific">uncultured Dysgonomonas sp</name>
    <dbReference type="NCBI Taxonomy" id="206096"/>
    <lineage>
        <taxon>Bacteria</taxon>
        <taxon>Pseudomonadati</taxon>
        <taxon>Bacteroidota</taxon>
        <taxon>Bacteroidia</taxon>
        <taxon>Bacteroidales</taxon>
        <taxon>Dysgonomonadaceae</taxon>
        <taxon>Dysgonomonas</taxon>
        <taxon>environmental samples</taxon>
    </lineage>
</organism>
<evidence type="ECO:0000256" key="18">
    <source>
        <dbReference type="ARBA" id="ARBA00049504"/>
    </source>
</evidence>
<evidence type="ECO:0000256" key="16">
    <source>
        <dbReference type="ARBA" id="ARBA00032853"/>
    </source>
</evidence>
<gene>
    <name evidence="19 20" type="primary">cobS</name>
    <name evidence="20" type="ORF">KL86DYS2_13513</name>
</gene>
<evidence type="ECO:0000256" key="8">
    <source>
        <dbReference type="ARBA" id="ARBA00022573"/>
    </source>
</evidence>
<dbReference type="AlphaFoldDB" id="A0A212KBK5"/>
<accession>A0A212KBK5</accession>
<dbReference type="GO" id="GO:0009236">
    <property type="term" value="P:cobalamin biosynthetic process"/>
    <property type="evidence" value="ECO:0007669"/>
    <property type="project" value="UniProtKB-UniRule"/>
</dbReference>
<dbReference type="GO" id="GO:0005886">
    <property type="term" value="C:plasma membrane"/>
    <property type="evidence" value="ECO:0007669"/>
    <property type="project" value="UniProtKB-SubCell"/>
</dbReference>
<evidence type="ECO:0000256" key="2">
    <source>
        <dbReference type="ARBA" id="ARBA00004651"/>
    </source>
</evidence>
<dbReference type="PANTHER" id="PTHR34148">
    <property type="entry name" value="ADENOSYLCOBINAMIDE-GDP RIBAZOLETRANSFERASE"/>
    <property type="match status" value="1"/>
</dbReference>
<evidence type="ECO:0000256" key="6">
    <source>
        <dbReference type="ARBA" id="ARBA00015850"/>
    </source>
</evidence>
<evidence type="ECO:0000256" key="5">
    <source>
        <dbReference type="ARBA" id="ARBA00013200"/>
    </source>
</evidence>
<reference evidence="20" key="1">
    <citation type="submission" date="2016-04" db="EMBL/GenBank/DDBJ databases">
        <authorList>
            <person name="Evans L.H."/>
            <person name="Alamgir A."/>
            <person name="Owens N."/>
            <person name="Weber N.D."/>
            <person name="Virtaneva K."/>
            <person name="Barbian K."/>
            <person name="Babar A."/>
            <person name="Rosenke K."/>
        </authorList>
    </citation>
    <scope>NUCLEOTIDE SEQUENCE</scope>
    <source>
        <strain evidence="20">86-2</strain>
    </source>
</reference>
<name>A0A212KBK5_9BACT</name>
<proteinExistence type="inferred from homology"/>
<dbReference type="GO" id="GO:0051073">
    <property type="term" value="F:adenosylcobinamide-GDP ribazoletransferase activity"/>
    <property type="evidence" value="ECO:0007669"/>
    <property type="project" value="UniProtKB-UniRule"/>
</dbReference>
<evidence type="ECO:0000256" key="1">
    <source>
        <dbReference type="ARBA" id="ARBA00001946"/>
    </source>
</evidence>
<keyword evidence="13 19" id="KW-0472">Membrane</keyword>
<evidence type="ECO:0000256" key="12">
    <source>
        <dbReference type="ARBA" id="ARBA00022989"/>
    </source>
</evidence>
<comment type="function">
    <text evidence="14 19">Joins adenosylcobinamide-GDP and alpha-ribazole to generate adenosylcobalamin (Ado-cobalamin). Also synthesizes adenosylcobalamin 5'-phosphate from adenosylcobinamide-GDP and alpha-ribazole 5'-phosphate.</text>
</comment>
<comment type="catalytic activity">
    <reaction evidence="17 19">
        <text>alpha-ribazole + adenosylcob(III)inamide-GDP = adenosylcob(III)alamin + GMP + H(+)</text>
        <dbReference type="Rhea" id="RHEA:16049"/>
        <dbReference type="ChEBI" id="CHEBI:10329"/>
        <dbReference type="ChEBI" id="CHEBI:15378"/>
        <dbReference type="ChEBI" id="CHEBI:18408"/>
        <dbReference type="ChEBI" id="CHEBI:58115"/>
        <dbReference type="ChEBI" id="CHEBI:60487"/>
        <dbReference type="EC" id="2.7.8.26"/>
    </reaction>
</comment>
<sequence>MKQIAAALVFFTRLPFWRIKAFNVPAEYFKQVINYWAVVGWLTAGIMAGVLWCAAQVLPYSIAIIVALLSRLLITGALHEDGFADFFDGFGGGTTRERILEIMKDSHIGTYGVISLIFYFLFFYFFLENLGLHLACTVILVGDPLCKLISSQITLFLPYARNAETSKSKTVYKKMSLRTALISALFGLLPFVLLLNIHFWAAIIFPIFVFLGLILLMRRKIQGYTGDCCGAMFLLCELSFFLGISIILKLC</sequence>
<dbReference type="NCBIfam" id="TIGR00317">
    <property type="entry name" value="cobS"/>
    <property type="match status" value="1"/>
</dbReference>
<dbReference type="EC" id="2.7.8.26" evidence="5 19"/>
<evidence type="ECO:0000256" key="11">
    <source>
        <dbReference type="ARBA" id="ARBA00022842"/>
    </source>
</evidence>
<dbReference type="UniPathway" id="UPA00148">
    <property type="reaction ID" value="UER00238"/>
</dbReference>
<evidence type="ECO:0000256" key="3">
    <source>
        <dbReference type="ARBA" id="ARBA00004663"/>
    </source>
</evidence>
<evidence type="ECO:0000256" key="7">
    <source>
        <dbReference type="ARBA" id="ARBA00022475"/>
    </source>
</evidence>
<keyword evidence="9 19" id="KW-0808">Transferase</keyword>
<dbReference type="PANTHER" id="PTHR34148:SF1">
    <property type="entry name" value="ADENOSYLCOBINAMIDE-GDP RIBAZOLETRANSFERASE"/>
    <property type="match status" value="1"/>
</dbReference>
<keyword evidence="11 19" id="KW-0460">Magnesium</keyword>
<evidence type="ECO:0000313" key="20">
    <source>
        <dbReference type="EMBL" id="SBW08988.1"/>
    </source>
</evidence>